<accession>A0A8J6JDM1</accession>
<comment type="caution">
    <text evidence="1">The sequence shown here is derived from an EMBL/GenBank/DDBJ whole genome shotgun (WGS) entry which is preliminary data.</text>
</comment>
<organism evidence="1 2">
    <name type="scientific">Lawsonibacter faecis</name>
    <dbReference type="NCBI Taxonomy" id="2763052"/>
    <lineage>
        <taxon>Bacteria</taxon>
        <taxon>Bacillati</taxon>
        <taxon>Bacillota</taxon>
        <taxon>Clostridia</taxon>
        <taxon>Eubacteriales</taxon>
        <taxon>Oscillospiraceae</taxon>
        <taxon>Lawsonibacter</taxon>
    </lineage>
</organism>
<evidence type="ECO:0000313" key="1">
    <source>
        <dbReference type="EMBL" id="MBC5737576.1"/>
    </source>
</evidence>
<dbReference type="RefSeq" id="WP_186919387.1">
    <property type="nucleotide sequence ID" value="NZ_JACOPQ010000008.1"/>
</dbReference>
<name>A0A8J6JDM1_9FIRM</name>
<dbReference type="EMBL" id="JACOPQ010000008">
    <property type="protein sequence ID" value="MBC5737576.1"/>
    <property type="molecule type" value="Genomic_DNA"/>
</dbReference>
<protein>
    <submittedName>
        <fullName evidence="1">Uncharacterized protein</fullName>
    </submittedName>
</protein>
<sequence>MLLTLSEVSALKAAMAEKGIAVHFHNTCGSQYFTLDEPGEAVKAAIEDYFAARPGAAPVFQDDGMGFYVPDR</sequence>
<gene>
    <name evidence="1" type="ORF">H8S62_11225</name>
</gene>
<evidence type="ECO:0000313" key="2">
    <source>
        <dbReference type="Proteomes" id="UP000607645"/>
    </source>
</evidence>
<proteinExistence type="predicted"/>
<dbReference type="Proteomes" id="UP000607645">
    <property type="component" value="Unassembled WGS sequence"/>
</dbReference>
<dbReference type="AlphaFoldDB" id="A0A8J6JDM1"/>
<keyword evidence="2" id="KW-1185">Reference proteome</keyword>
<reference evidence="1" key="1">
    <citation type="submission" date="2020-08" db="EMBL/GenBank/DDBJ databases">
        <title>Genome public.</title>
        <authorList>
            <person name="Liu C."/>
            <person name="Sun Q."/>
        </authorList>
    </citation>
    <scope>NUCLEOTIDE SEQUENCE</scope>
    <source>
        <strain evidence="1">NSJ-52</strain>
    </source>
</reference>